<evidence type="ECO:0000256" key="1">
    <source>
        <dbReference type="ARBA" id="ARBA00004651"/>
    </source>
</evidence>
<keyword evidence="3" id="KW-1003">Cell membrane</keyword>
<sequence>MEALPIWLQLTLLVLLLLASAFFSIAETSMMALSRFRLGHLVRQGRRSARITAGLLAQTDRLLGTILLGNNVANTALTAIVTALAIRYFGNDDRVIVIATTVVAVILIVFCEITPKVIGATHPERIALPASYLLRALMLLFSPVVWTVNLFVGRLLALAGVKTSGTKEPTLSLDELRTIVLESGRFMPQKHRSILLNLFDLERISVDDVMVPRHRVEALDLATEERGLREQLATCYHNKLPVHEGEINRVVGVLHVRRALGLLQRESFDAADVRALLSAPYFVPSGTPVFRQLQFFQENRQKLGLVVDEYGEVLGLVTLEDIIEEIIGEFTTTAPGGDGGQGWRDDEAVVEGSASLRDLNRRLGTRFALDGPRTLNGLLLDILQALPEAPVSVRIGDLVVEIQQIEDRMIRSVRLHRGARPASAPRPGR</sequence>
<evidence type="ECO:0000256" key="4">
    <source>
        <dbReference type="ARBA" id="ARBA00022692"/>
    </source>
</evidence>
<accession>A0A5C8P5Z9</accession>
<keyword evidence="6 10" id="KW-1133">Transmembrane helix</keyword>
<dbReference type="SUPFAM" id="SSF54631">
    <property type="entry name" value="CBS-domain pair"/>
    <property type="match status" value="1"/>
</dbReference>
<feature type="transmembrane region" description="Helical" evidence="11">
    <location>
        <begin position="126"/>
        <end position="146"/>
    </location>
</feature>
<evidence type="ECO:0000259" key="12">
    <source>
        <dbReference type="PROSITE" id="PS51371"/>
    </source>
</evidence>
<feature type="transmembrane region" description="Helical" evidence="11">
    <location>
        <begin position="95"/>
        <end position="114"/>
    </location>
</feature>
<dbReference type="PROSITE" id="PS51371">
    <property type="entry name" value="CBS"/>
    <property type="match status" value="1"/>
</dbReference>
<dbReference type="Pfam" id="PF03471">
    <property type="entry name" value="CorC_HlyC"/>
    <property type="match status" value="1"/>
</dbReference>
<dbReference type="RefSeq" id="WP_147703004.1">
    <property type="nucleotide sequence ID" value="NZ_VDUY01000001.1"/>
</dbReference>
<keyword evidence="4 10" id="KW-0812">Transmembrane</keyword>
<dbReference type="Pfam" id="PF00571">
    <property type="entry name" value="CBS"/>
    <property type="match status" value="1"/>
</dbReference>
<reference evidence="14 15" key="1">
    <citation type="submission" date="2019-06" db="EMBL/GenBank/DDBJ databases">
        <title>Quisquiliibacterium sp. nov., isolated from a maize field.</title>
        <authorList>
            <person name="Lin S.-Y."/>
            <person name="Tsai C.-F."/>
            <person name="Young C.-C."/>
        </authorList>
    </citation>
    <scope>NUCLEOTIDE SEQUENCE [LARGE SCALE GENOMIC DNA]</scope>
    <source>
        <strain evidence="14 15">CC-CFT501</strain>
    </source>
</reference>
<evidence type="ECO:0000256" key="3">
    <source>
        <dbReference type="ARBA" id="ARBA00022475"/>
    </source>
</evidence>
<dbReference type="InterPro" id="IPR036318">
    <property type="entry name" value="FAD-bd_PCMH-like_sf"/>
</dbReference>
<dbReference type="InterPro" id="IPR000644">
    <property type="entry name" value="CBS_dom"/>
</dbReference>
<dbReference type="InterPro" id="IPR005170">
    <property type="entry name" value="Transptr-assoc_dom"/>
</dbReference>
<dbReference type="SMART" id="SM01091">
    <property type="entry name" value="CorC_HlyC"/>
    <property type="match status" value="1"/>
</dbReference>
<dbReference type="InterPro" id="IPR046342">
    <property type="entry name" value="CBS_dom_sf"/>
</dbReference>
<gene>
    <name evidence="14" type="ORF">FHP08_04095</name>
</gene>
<dbReference type="PANTHER" id="PTHR22777:SF32">
    <property type="entry name" value="UPF0053 INNER MEMBRANE PROTEIN YFJD"/>
    <property type="match status" value="1"/>
</dbReference>
<dbReference type="PANTHER" id="PTHR22777">
    <property type="entry name" value="HEMOLYSIN-RELATED"/>
    <property type="match status" value="1"/>
</dbReference>
<comment type="subcellular location">
    <subcellularLocation>
        <location evidence="1">Cell membrane</location>
        <topology evidence="1">Multi-pass membrane protein</topology>
    </subcellularLocation>
</comment>
<evidence type="ECO:0000256" key="9">
    <source>
        <dbReference type="PROSITE-ProRule" id="PRU00703"/>
    </source>
</evidence>
<dbReference type="InterPro" id="IPR016169">
    <property type="entry name" value="FAD-bd_PCMH_sub2"/>
</dbReference>
<evidence type="ECO:0000256" key="5">
    <source>
        <dbReference type="ARBA" id="ARBA00022737"/>
    </source>
</evidence>
<feature type="domain" description="CNNM transmembrane" evidence="13">
    <location>
        <begin position="2"/>
        <end position="196"/>
    </location>
</feature>
<comment type="caution">
    <text evidence="14">The sequence shown here is derived from an EMBL/GenBank/DDBJ whole genome shotgun (WGS) entry which is preliminary data.</text>
</comment>
<evidence type="ECO:0000256" key="7">
    <source>
        <dbReference type="ARBA" id="ARBA00023122"/>
    </source>
</evidence>
<evidence type="ECO:0000256" key="11">
    <source>
        <dbReference type="SAM" id="Phobius"/>
    </source>
</evidence>
<dbReference type="InterPro" id="IPR002550">
    <property type="entry name" value="CNNM"/>
</dbReference>
<dbReference type="EMBL" id="VDUY01000001">
    <property type="protein sequence ID" value="TXL68869.1"/>
    <property type="molecule type" value="Genomic_DNA"/>
</dbReference>
<feature type="transmembrane region" description="Helical" evidence="11">
    <location>
        <begin position="6"/>
        <end position="26"/>
    </location>
</feature>
<organism evidence="14 15">
    <name type="scientific">Zeimonas arvi</name>
    <dbReference type="NCBI Taxonomy" id="2498847"/>
    <lineage>
        <taxon>Bacteria</taxon>
        <taxon>Pseudomonadati</taxon>
        <taxon>Pseudomonadota</taxon>
        <taxon>Betaproteobacteria</taxon>
        <taxon>Burkholderiales</taxon>
        <taxon>Burkholderiaceae</taxon>
        <taxon>Zeimonas</taxon>
    </lineage>
</organism>
<dbReference type="Gene3D" id="3.30.465.10">
    <property type="match status" value="1"/>
</dbReference>
<keyword evidence="7 9" id="KW-0129">CBS domain</keyword>
<evidence type="ECO:0000256" key="8">
    <source>
        <dbReference type="ARBA" id="ARBA00023136"/>
    </source>
</evidence>
<evidence type="ECO:0000256" key="10">
    <source>
        <dbReference type="PROSITE-ProRule" id="PRU01193"/>
    </source>
</evidence>
<dbReference type="GO" id="GO:0005886">
    <property type="term" value="C:plasma membrane"/>
    <property type="evidence" value="ECO:0007669"/>
    <property type="project" value="UniProtKB-SubCell"/>
</dbReference>
<name>A0A5C8P5Z9_9BURK</name>
<evidence type="ECO:0000313" key="15">
    <source>
        <dbReference type="Proteomes" id="UP000321548"/>
    </source>
</evidence>
<dbReference type="CDD" id="cd04590">
    <property type="entry name" value="CBS_pair_CorC_HlyC_assoc"/>
    <property type="match status" value="1"/>
</dbReference>
<evidence type="ECO:0000313" key="14">
    <source>
        <dbReference type="EMBL" id="TXL68869.1"/>
    </source>
</evidence>
<keyword evidence="5" id="KW-0677">Repeat</keyword>
<dbReference type="SUPFAM" id="SSF56176">
    <property type="entry name" value="FAD-binding/transporter-associated domain-like"/>
    <property type="match status" value="1"/>
</dbReference>
<keyword evidence="15" id="KW-1185">Reference proteome</keyword>
<evidence type="ECO:0000256" key="6">
    <source>
        <dbReference type="ARBA" id="ARBA00022989"/>
    </source>
</evidence>
<feature type="domain" description="CBS" evidence="12">
    <location>
        <begin position="276"/>
        <end position="332"/>
    </location>
</feature>
<dbReference type="Gene3D" id="3.10.580.10">
    <property type="entry name" value="CBS-domain"/>
    <property type="match status" value="1"/>
</dbReference>
<comment type="similarity">
    <text evidence="2">Belongs to the UPF0053 family.</text>
</comment>
<evidence type="ECO:0000259" key="13">
    <source>
        <dbReference type="PROSITE" id="PS51846"/>
    </source>
</evidence>
<protein>
    <submittedName>
        <fullName evidence="14">DUF21 domain-containing protein</fullName>
    </submittedName>
</protein>
<feature type="transmembrane region" description="Helical" evidence="11">
    <location>
        <begin position="71"/>
        <end position="89"/>
    </location>
</feature>
<dbReference type="InterPro" id="IPR044751">
    <property type="entry name" value="Ion_transp-like_CBS"/>
</dbReference>
<proteinExistence type="inferred from homology"/>
<dbReference type="PROSITE" id="PS51846">
    <property type="entry name" value="CNNM"/>
    <property type="match status" value="1"/>
</dbReference>
<evidence type="ECO:0000256" key="2">
    <source>
        <dbReference type="ARBA" id="ARBA00006337"/>
    </source>
</evidence>
<keyword evidence="8 10" id="KW-0472">Membrane</keyword>
<dbReference type="Proteomes" id="UP000321548">
    <property type="component" value="Unassembled WGS sequence"/>
</dbReference>
<dbReference type="GO" id="GO:0050660">
    <property type="term" value="F:flavin adenine dinucleotide binding"/>
    <property type="evidence" value="ECO:0007669"/>
    <property type="project" value="InterPro"/>
</dbReference>
<dbReference type="Pfam" id="PF01595">
    <property type="entry name" value="CNNM"/>
    <property type="match status" value="1"/>
</dbReference>
<dbReference type="OrthoDB" id="9797674at2"/>
<dbReference type="AlphaFoldDB" id="A0A5C8P5Z9"/>